<dbReference type="OrthoDB" id="1908546at2"/>
<dbReference type="EMBL" id="FRCP01000018">
    <property type="protein sequence ID" value="SHM81628.1"/>
    <property type="molecule type" value="Genomic_DNA"/>
</dbReference>
<dbReference type="RefSeq" id="WP_073289596.1">
    <property type="nucleotide sequence ID" value="NZ_FRCP01000018.1"/>
</dbReference>
<keyword evidence="3" id="KW-1185">Reference proteome</keyword>
<accession>A0A1M7LU59</accession>
<evidence type="ECO:0000313" key="2">
    <source>
        <dbReference type="EMBL" id="SHM81628.1"/>
    </source>
</evidence>
<proteinExistence type="predicted"/>
<dbReference type="Proteomes" id="UP000184038">
    <property type="component" value="Unassembled WGS sequence"/>
</dbReference>
<dbReference type="AlphaFoldDB" id="A0A1M7LU59"/>
<organism evidence="2 3">
    <name type="scientific">Anaerosporobacter mobilis DSM 15930</name>
    <dbReference type="NCBI Taxonomy" id="1120996"/>
    <lineage>
        <taxon>Bacteria</taxon>
        <taxon>Bacillati</taxon>
        <taxon>Bacillota</taxon>
        <taxon>Clostridia</taxon>
        <taxon>Lachnospirales</taxon>
        <taxon>Lachnospiraceae</taxon>
        <taxon>Anaerosporobacter</taxon>
    </lineage>
</organism>
<evidence type="ECO:0000256" key="1">
    <source>
        <dbReference type="SAM" id="MobiDB-lite"/>
    </source>
</evidence>
<feature type="region of interest" description="Disordered" evidence="1">
    <location>
        <begin position="150"/>
        <end position="171"/>
    </location>
</feature>
<name>A0A1M7LU59_9FIRM</name>
<evidence type="ECO:0008006" key="4">
    <source>
        <dbReference type="Google" id="ProtNLM"/>
    </source>
</evidence>
<sequence length="171" mass="19778">MIVNQKQLASVLGISSRQVRNLQHDFDFFTKQENGRGYDLGKCVQEYIEYKVKAEMPKGTLVNIEKEKAEHERIKKTMSQLKLRKMKKELHEAGDIELFLGEMLYNFKNKLLATPSKIATLIVGEKDVNQIINILTKEMNDLLDELSDFNPDEFASDDFTEKGEDDEEDDD</sequence>
<dbReference type="STRING" id="1120996.SAMN02746066_03396"/>
<protein>
    <recommendedName>
        <fullName evidence="4">Phage DNA packaging protein, Nu1 subunit of terminase</fullName>
    </recommendedName>
</protein>
<gene>
    <name evidence="2" type="ORF">SAMN02746066_03396</name>
</gene>
<reference evidence="2 3" key="1">
    <citation type="submission" date="2016-11" db="EMBL/GenBank/DDBJ databases">
        <authorList>
            <person name="Jaros S."/>
            <person name="Januszkiewicz K."/>
            <person name="Wedrychowicz H."/>
        </authorList>
    </citation>
    <scope>NUCLEOTIDE SEQUENCE [LARGE SCALE GENOMIC DNA]</scope>
    <source>
        <strain evidence="2 3">DSM 15930</strain>
    </source>
</reference>
<evidence type="ECO:0000313" key="3">
    <source>
        <dbReference type="Proteomes" id="UP000184038"/>
    </source>
</evidence>